<evidence type="ECO:0000256" key="5">
    <source>
        <dbReference type="ARBA" id="ARBA00022490"/>
    </source>
</evidence>
<dbReference type="EMBL" id="JAFMOF010000002">
    <property type="protein sequence ID" value="MBO0654564.1"/>
    <property type="molecule type" value="Genomic_DNA"/>
</dbReference>
<evidence type="ECO:0000256" key="8">
    <source>
        <dbReference type="ARBA" id="ARBA00022691"/>
    </source>
</evidence>
<evidence type="ECO:0000313" key="12">
    <source>
        <dbReference type="EMBL" id="MBO0654564.1"/>
    </source>
</evidence>
<dbReference type="Pfam" id="PF01135">
    <property type="entry name" value="PCMT"/>
    <property type="match status" value="1"/>
</dbReference>
<dbReference type="SUPFAM" id="SSF53335">
    <property type="entry name" value="S-adenosyl-L-methionine-dependent methyltransferases"/>
    <property type="match status" value="1"/>
</dbReference>
<gene>
    <name evidence="12" type="ORF">J1792_17785</name>
</gene>
<comment type="caution">
    <text evidence="12">The sequence shown here is derived from an EMBL/GenBank/DDBJ whole genome shotgun (WGS) entry which is preliminary data.</text>
</comment>
<name>A0A939FNU4_9ACTN</name>
<dbReference type="PANTHER" id="PTHR11579">
    <property type="entry name" value="PROTEIN-L-ISOASPARTATE O-METHYLTRANSFERASE"/>
    <property type="match status" value="1"/>
</dbReference>
<protein>
    <recommendedName>
        <fullName evidence="4">Protein-L-isoaspartate O-methyltransferase</fullName>
        <ecNumber evidence="3">2.1.1.77</ecNumber>
    </recommendedName>
    <alternativeName>
        <fullName evidence="11">L-isoaspartyl protein carboxyl methyltransferase</fullName>
    </alternativeName>
    <alternativeName>
        <fullName evidence="9">Protein L-isoaspartyl methyltransferase</fullName>
    </alternativeName>
    <alternativeName>
        <fullName evidence="10">Protein-beta-aspartate methyltransferase</fullName>
    </alternativeName>
</protein>
<comment type="subcellular location">
    <subcellularLocation>
        <location evidence="1">Cytoplasm</location>
    </subcellularLocation>
</comment>
<evidence type="ECO:0000256" key="3">
    <source>
        <dbReference type="ARBA" id="ARBA00011890"/>
    </source>
</evidence>
<dbReference type="GO" id="GO:0032259">
    <property type="term" value="P:methylation"/>
    <property type="evidence" value="ECO:0007669"/>
    <property type="project" value="UniProtKB-KW"/>
</dbReference>
<evidence type="ECO:0000256" key="4">
    <source>
        <dbReference type="ARBA" id="ARBA00013346"/>
    </source>
</evidence>
<dbReference type="PANTHER" id="PTHR11579:SF0">
    <property type="entry name" value="PROTEIN-L-ISOASPARTATE(D-ASPARTATE) O-METHYLTRANSFERASE"/>
    <property type="match status" value="1"/>
</dbReference>
<dbReference type="InterPro" id="IPR029063">
    <property type="entry name" value="SAM-dependent_MTases_sf"/>
</dbReference>
<keyword evidence="5" id="KW-0963">Cytoplasm</keyword>
<sequence length="374" mass="41542">MSTPARLVQMLANKGSLTPDSPWRDAVQGVLRELFLPDTLEVDGRTYDRRKNPEKWAWAVYADLPLVTQINEGADLGEDAYQRPTSSSSMPTIMLEMLELLDVRDGHTVFEAGAGTGYNAAWLCHRLGSGHVTTMDIDPRIAQQAEDSLARAGFTPRVLCGDAEDGWPKGAPYDRVMATYTVPEIPYAWVEQAPRGRIVAPCGGGMFHYSFAVLDVADGRAYGRFTGNPAFMHTRSRPGGGGRLKDFLHHADDGQPSRTTLSPLDVASDYDALFYVDVSVPGAWHFVGKARDGSDEASVWLFSHDKSSWATAEYVPGDQADYEVEQYGPRRLWDEVEAAYRRWEGYGRPDRDRAGLTVDRTGQYLWLDSPDNII</sequence>
<reference evidence="12" key="1">
    <citation type="submission" date="2021-03" db="EMBL/GenBank/DDBJ databases">
        <title>Streptomyces strains.</title>
        <authorList>
            <person name="Lund M.B."/>
            <person name="Toerring T."/>
        </authorList>
    </citation>
    <scope>NUCLEOTIDE SEQUENCE</scope>
    <source>
        <strain evidence="12">JCM 4242</strain>
    </source>
</reference>
<evidence type="ECO:0000313" key="13">
    <source>
        <dbReference type="Proteomes" id="UP000664781"/>
    </source>
</evidence>
<keyword evidence="7" id="KW-0808">Transferase</keyword>
<evidence type="ECO:0000256" key="10">
    <source>
        <dbReference type="ARBA" id="ARBA00031323"/>
    </source>
</evidence>
<proteinExistence type="inferred from homology"/>
<dbReference type="InterPro" id="IPR000682">
    <property type="entry name" value="PCMT"/>
</dbReference>
<dbReference type="CDD" id="cd02440">
    <property type="entry name" value="AdoMet_MTases"/>
    <property type="match status" value="1"/>
</dbReference>
<dbReference type="GO" id="GO:0004719">
    <property type="term" value="F:protein-L-isoaspartate (D-aspartate) O-methyltransferase activity"/>
    <property type="evidence" value="ECO:0007669"/>
    <property type="project" value="UniProtKB-EC"/>
</dbReference>
<accession>A0A939FNU4</accession>
<organism evidence="12 13">
    <name type="scientific">Streptomyces triculaminicus</name>
    <dbReference type="NCBI Taxonomy" id="2816232"/>
    <lineage>
        <taxon>Bacteria</taxon>
        <taxon>Bacillati</taxon>
        <taxon>Actinomycetota</taxon>
        <taxon>Actinomycetes</taxon>
        <taxon>Kitasatosporales</taxon>
        <taxon>Streptomycetaceae</taxon>
        <taxon>Streptomyces</taxon>
    </lineage>
</organism>
<evidence type="ECO:0000256" key="2">
    <source>
        <dbReference type="ARBA" id="ARBA00005369"/>
    </source>
</evidence>
<comment type="similarity">
    <text evidence="2">Belongs to the methyltransferase superfamily. L-isoaspartyl/D-aspartyl protein methyltransferase family.</text>
</comment>
<evidence type="ECO:0000256" key="11">
    <source>
        <dbReference type="ARBA" id="ARBA00031350"/>
    </source>
</evidence>
<dbReference type="AlphaFoldDB" id="A0A939FNU4"/>
<evidence type="ECO:0000256" key="9">
    <source>
        <dbReference type="ARBA" id="ARBA00030757"/>
    </source>
</evidence>
<dbReference type="EC" id="2.1.1.77" evidence="3"/>
<evidence type="ECO:0000256" key="1">
    <source>
        <dbReference type="ARBA" id="ARBA00004496"/>
    </source>
</evidence>
<dbReference type="Gene3D" id="3.40.50.150">
    <property type="entry name" value="Vaccinia Virus protein VP39"/>
    <property type="match status" value="1"/>
</dbReference>
<evidence type="ECO:0000256" key="6">
    <source>
        <dbReference type="ARBA" id="ARBA00022603"/>
    </source>
</evidence>
<keyword evidence="6 12" id="KW-0489">Methyltransferase</keyword>
<dbReference type="GO" id="GO:0005737">
    <property type="term" value="C:cytoplasm"/>
    <property type="evidence" value="ECO:0007669"/>
    <property type="project" value="UniProtKB-SubCell"/>
</dbReference>
<dbReference type="RefSeq" id="WP_207247674.1">
    <property type="nucleotide sequence ID" value="NZ_JAFMOF010000002.1"/>
</dbReference>
<dbReference type="Proteomes" id="UP000664781">
    <property type="component" value="Unassembled WGS sequence"/>
</dbReference>
<keyword evidence="13" id="KW-1185">Reference proteome</keyword>
<keyword evidence="8" id="KW-0949">S-adenosyl-L-methionine</keyword>
<evidence type="ECO:0000256" key="7">
    <source>
        <dbReference type="ARBA" id="ARBA00022679"/>
    </source>
</evidence>